<feature type="compositionally biased region" description="Low complexity" evidence="3">
    <location>
        <begin position="161"/>
        <end position="179"/>
    </location>
</feature>
<feature type="compositionally biased region" description="Low complexity" evidence="3">
    <location>
        <begin position="420"/>
        <end position="441"/>
    </location>
</feature>
<keyword evidence="5" id="KW-1185">Reference proteome</keyword>
<dbReference type="PROSITE" id="PS50001">
    <property type="entry name" value="SH2"/>
    <property type="match status" value="1"/>
</dbReference>
<evidence type="ECO:0000259" key="4">
    <source>
        <dbReference type="PROSITE" id="PS50001"/>
    </source>
</evidence>
<feature type="region of interest" description="Disordered" evidence="3">
    <location>
        <begin position="335"/>
        <end position="354"/>
    </location>
</feature>
<feature type="compositionally biased region" description="Acidic residues" evidence="3">
    <location>
        <begin position="62"/>
        <end position="72"/>
    </location>
</feature>
<gene>
    <name evidence="6" type="primary">LOC106471551</name>
</gene>
<dbReference type="SUPFAM" id="SSF55550">
    <property type="entry name" value="SH2 domain"/>
    <property type="match status" value="1"/>
</dbReference>
<feature type="compositionally biased region" description="Low complexity" evidence="3">
    <location>
        <begin position="335"/>
        <end position="346"/>
    </location>
</feature>
<dbReference type="PANTHER" id="PTHR14098:SF14">
    <property type="entry name" value="SH2 DOMAIN-CONTAINING PROTEIN"/>
    <property type="match status" value="1"/>
</dbReference>
<evidence type="ECO:0000256" key="1">
    <source>
        <dbReference type="ARBA" id="ARBA00022999"/>
    </source>
</evidence>
<name>A0ABM1TJ20_LIMPO</name>
<evidence type="ECO:0000256" key="2">
    <source>
        <dbReference type="PROSITE-ProRule" id="PRU00191"/>
    </source>
</evidence>
<feature type="region of interest" description="Disordered" evidence="3">
    <location>
        <begin position="481"/>
        <end position="502"/>
    </location>
</feature>
<sequence>MALSMNGVIEWSSRKRYLQRQLSKCVNECKNQASSSKRLSGSLKTQETRNKTGLHNTHVDPSDEWESDGWDTDFDDDEEVADQVVYNPTMSTFSLTTTGSETSEPSTITKLQDISGNKTVISISLTNGVDYIRERKLISVDSDVSGYSEPFSQVSDHEESSSSMSISDVNLASSSSSSVSEEHAPTPSSKRKIPRPPETPVSPKPFNSKSSLKNQNLKSVLSRGPPPYQRPPSEPPPPPLPFCDPPLLSPLEDEVQEDYEIPICGNNPPTIITVLGTHPGQVEAVVATSQSSITLLSPVPGVTEDNEIQGDTYETIEKGEEENYEVVVVEENRWSGSSSSLASSSSDRPPLPDKVKKYQDIQISHNISDPHVDLDRPKLPRGKDSLKSSEEQSQTSVTGTISGLLSSVLTNRSLRKTSRDQSSSSSGDSTSTTGSYSSRAATPEKTEFISSVQGPQLPVKTVTSVSFPKYNAQFFMEETGTNAASRPLPPVPTVPQPYQDSRKDQDPLLLYPWYHDIERDKAEKLLQKQGGDGFYLVRPSRRAGQANPYTLTILYTGRVFHLNLRERQDGLYALGKEKTREKTFSTVAELIGFHQKEPILLTTKGEPAGKTCLNTTLSKSY</sequence>
<feature type="compositionally biased region" description="Pro residues" evidence="3">
    <location>
        <begin position="224"/>
        <end position="248"/>
    </location>
</feature>
<dbReference type="Gene3D" id="3.30.505.10">
    <property type="entry name" value="SH2 domain"/>
    <property type="match status" value="1"/>
</dbReference>
<dbReference type="SMART" id="SM00252">
    <property type="entry name" value="SH2"/>
    <property type="match status" value="1"/>
</dbReference>
<proteinExistence type="predicted"/>
<dbReference type="PANTHER" id="PTHR14098">
    <property type="entry name" value="SH2 DOMAIN CONTAINING PROTEIN"/>
    <property type="match status" value="1"/>
</dbReference>
<evidence type="ECO:0000313" key="5">
    <source>
        <dbReference type="Proteomes" id="UP000694941"/>
    </source>
</evidence>
<keyword evidence="1 2" id="KW-0727">SH2 domain</keyword>
<accession>A0ABM1TJ20</accession>
<feature type="compositionally biased region" description="Basic and acidic residues" evidence="3">
    <location>
        <begin position="368"/>
        <end position="390"/>
    </location>
</feature>
<organism evidence="5 6">
    <name type="scientific">Limulus polyphemus</name>
    <name type="common">Atlantic horseshoe crab</name>
    <dbReference type="NCBI Taxonomy" id="6850"/>
    <lineage>
        <taxon>Eukaryota</taxon>
        <taxon>Metazoa</taxon>
        <taxon>Ecdysozoa</taxon>
        <taxon>Arthropoda</taxon>
        <taxon>Chelicerata</taxon>
        <taxon>Merostomata</taxon>
        <taxon>Xiphosura</taxon>
        <taxon>Limulidae</taxon>
        <taxon>Limulus</taxon>
    </lineage>
</organism>
<feature type="domain" description="SH2" evidence="4">
    <location>
        <begin position="512"/>
        <end position="617"/>
    </location>
</feature>
<protein>
    <submittedName>
        <fullName evidence="6">B-cell linker protein-like isoform X2</fullName>
    </submittedName>
</protein>
<dbReference type="Proteomes" id="UP000694941">
    <property type="component" value="Unplaced"/>
</dbReference>
<dbReference type="Pfam" id="PF00017">
    <property type="entry name" value="SH2"/>
    <property type="match status" value="1"/>
</dbReference>
<feature type="compositionally biased region" description="Polar residues" evidence="3">
    <location>
        <begin position="33"/>
        <end position="55"/>
    </location>
</feature>
<dbReference type="InterPro" id="IPR036860">
    <property type="entry name" value="SH2_dom_sf"/>
</dbReference>
<reference evidence="6" key="1">
    <citation type="submission" date="2025-08" db="UniProtKB">
        <authorList>
            <consortium name="RefSeq"/>
        </authorList>
    </citation>
    <scope>IDENTIFICATION</scope>
    <source>
        <tissue evidence="6">Muscle</tissue>
    </source>
</reference>
<evidence type="ECO:0000313" key="6">
    <source>
        <dbReference type="RefSeq" id="XP_022255876.1"/>
    </source>
</evidence>
<feature type="region of interest" description="Disordered" evidence="3">
    <location>
        <begin position="145"/>
        <end position="249"/>
    </location>
</feature>
<feature type="compositionally biased region" description="Low complexity" evidence="3">
    <location>
        <begin position="207"/>
        <end position="222"/>
    </location>
</feature>
<dbReference type="InterPro" id="IPR051751">
    <property type="entry name" value="Immunoreceptor_sig_adapters"/>
</dbReference>
<feature type="region of interest" description="Disordered" evidence="3">
    <location>
        <begin position="33"/>
        <end position="72"/>
    </location>
</feature>
<dbReference type="RefSeq" id="XP_022255876.1">
    <property type="nucleotide sequence ID" value="XM_022400168.1"/>
</dbReference>
<feature type="compositionally biased region" description="Polar residues" evidence="3">
    <location>
        <begin position="391"/>
        <end position="412"/>
    </location>
</feature>
<evidence type="ECO:0000256" key="3">
    <source>
        <dbReference type="SAM" id="MobiDB-lite"/>
    </source>
</evidence>
<dbReference type="InterPro" id="IPR000980">
    <property type="entry name" value="SH2"/>
</dbReference>
<dbReference type="GeneID" id="106471551"/>
<feature type="region of interest" description="Disordered" evidence="3">
    <location>
        <begin position="364"/>
        <end position="452"/>
    </location>
</feature>